<sequence>MGEEKPAKRPNVHRQKDRSFSFTLQLNLPSQNHSPRHPRPGKICPACGLGIMDYDGLLNLVCPVCGFGEGGCFT</sequence>
<proteinExistence type="predicted"/>
<dbReference type="AlphaFoldDB" id="A0A7C4KZC4"/>
<reference evidence="1" key="1">
    <citation type="journal article" date="2020" name="mSystems">
        <title>Genome- and Community-Level Interaction Insights into Carbon Utilization and Element Cycling Functions of Hydrothermarchaeota in Hydrothermal Sediment.</title>
        <authorList>
            <person name="Zhou Z."/>
            <person name="Liu Y."/>
            <person name="Xu W."/>
            <person name="Pan J."/>
            <person name="Luo Z.H."/>
            <person name="Li M."/>
        </authorList>
    </citation>
    <scope>NUCLEOTIDE SEQUENCE [LARGE SCALE GENOMIC DNA]</scope>
    <source>
        <strain evidence="1">SpSt-556</strain>
    </source>
</reference>
<accession>A0A7C4KZC4</accession>
<evidence type="ECO:0000313" key="1">
    <source>
        <dbReference type="EMBL" id="HGS87386.1"/>
    </source>
</evidence>
<organism evidence="1">
    <name type="scientific">Bellilinea caldifistulae</name>
    <dbReference type="NCBI Taxonomy" id="360411"/>
    <lineage>
        <taxon>Bacteria</taxon>
        <taxon>Bacillati</taxon>
        <taxon>Chloroflexota</taxon>
        <taxon>Anaerolineae</taxon>
        <taxon>Anaerolineales</taxon>
        <taxon>Anaerolineaceae</taxon>
        <taxon>Bellilinea</taxon>
    </lineage>
</organism>
<gene>
    <name evidence="1" type="ORF">ENT17_07175</name>
</gene>
<comment type="caution">
    <text evidence="1">The sequence shown here is derived from an EMBL/GenBank/DDBJ whole genome shotgun (WGS) entry which is preliminary data.</text>
</comment>
<dbReference type="EMBL" id="DSXR01000074">
    <property type="protein sequence ID" value="HGS87386.1"/>
    <property type="molecule type" value="Genomic_DNA"/>
</dbReference>
<protein>
    <submittedName>
        <fullName evidence="1">Uncharacterized protein</fullName>
    </submittedName>
</protein>
<name>A0A7C4KZC4_9CHLR</name>